<organism evidence="3 4">
    <name type="scientific">Sphingobium limneticum</name>
    <dbReference type="NCBI Taxonomy" id="1007511"/>
    <lineage>
        <taxon>Bacteria</taxon>
        <taxon>Pseudomonadati</taxon>
        <taxon>Pseudomonadota</taxon>
        <taxon>Alphaproteobacteria</taxon>
        <taxon>Sphingomonadales</taxon>
        <taxon>Sphingomonadaceae</taxon>
        <taxon>Sphingobium</taxon>
    </lineage>
</organism>
<dbReference type="InterPro" id="IPR029016">
    <property type="entry name" value="GAF-like_dom_sf"/>
</dbReference>
<evidence type="ECO:0000313" key="3">
    <source>
        <dbReference type="EMBL" id="KAA9024991.1"/>
    </source>
</evidence>
<evidence type="ECO:0000313" key="2">
    <source>
        <dbReference type="EMBL" id="KAA9012646.1"/>
    </source>
</evidence>
<dbReference type="InterPro" id="IPR003018">
    <property type="entry name" value="GAF"/>
</dbReference>
<dbReference type="EMBL" id="VYQB01000021">
    <property type="protein sequence ID" value="KAA9012646.1"/>
    <property type="molecule type" value="Genomic_DNA"/>
</dbReference>
<comment type="caution">
    <text evidence="3">The sequence shown here is derived from an EMBL/GenBank/DDBJ whole genome shotgun (WGS) entry which is preliminary data.</text>
</comment>
<dbReference type="SUPFAM" id="SSF55781">
    <property type="entry name" value="GAF domain-like"/>
    <property type="match status" value="1"/>
</dbReference>
<dbReference type="Pfam" id="PF13185">
    <property type="entry name" value="GAF_2"/>
    <property type="match status" value="1"/>
</dbReference>
<keyword evidence="5" id="KW-1185">Reference proteome</keyword>
<dbReference type="Gene3D" id="3.30.450.40">
    <property type="match status" value="1"/>
</dbReference>
<reference evidence="4 5" key="1">
    <citation type="submission" date="2019-09" db="EMBL/GenBank/DDBJ databases">
        <authorList>
            <person name="Feng G."/>
        </authorList>
    </citation>
    <scope>NUCLEOTIDE SEQUENCE [LARGE SCALE GENOMIC DNA]</scope>
    <source>
        <strain evidence="3 4">KACC 19283</strain>
        <strain evidence="2 5">KACC 19284</strain>
    </source>
</reference>
<dbReference type="RefSeq" id="WP_120252981.1">
    <property type="nucleotide sequence ID" value="NZ_JBNNIY010000005.1"/>
</dbReference>
<evidence type="ECO:0000259" key="1">
    <source>
        <dbReference type="SMART" id="SM00065"/>
    </source>
</evidence>
<accession>A0A5J5HVY8</accession>
<feature type="domain" description="GAF" evidence="1">
    <location>
        <begin position="34"/>
        <end position="176"/>
    </location>
</feature>
<dbReference type="Proteomes" id="UP000326364">
    <property type="component" value="Unassembled WGS sequence"/>
</dbReference>
<gene>
    <name evidence="3" type="ORF">F4U95_20850</name>
    <name evidence="2" type="ORF">F4U96_20735</name>
</gene>
<evidence type="ECO:0000313" key="4">
    <source>
        <dbReference type="Proteomes" id="UP000325933"/>
    </source>
</evidence>
<name>A0A5J5HVY8_9SPHN</name>
<dbReference type="EMBL" id="VYQA01000021">
    <property type="protein sequence ID" value="KAA9024991.1"/>
    <property type="molecule type" value="Genomic_DNA"/>
</dbReference>
<dbReference type="AlphaFoldDB" id="A0A5J5HVY8"/>
<sequence length="177" mass="19279">MGDTFSGDYSKDKALAARWSSAAEAIEALAGARSLDAVVSVLRAFARRAVGADGIAVVLRDGDQCHYVAEDAMEPLWEGQYFPAAHCVSGWAMEHRRTAVIDDIFDDQRVPIDAYSTTFVRSMLMVPIGQAEPIAAIGAYWSETGQPTDNEIALLEALARAASVALENERLSRRMER</sequence>
<proteinExistence type="predicted"/>
<evidence type="ECO:0000313" key="5">
    <source>
        <dbReference type="Proteomes" id="UP000326364"/>
    </source>
</evidence>
<dbReference type="Proteomes" id="UP000325933">
    <property type="component" value="Unassembled WGS sequence"/>
</dbReference>
<dbReference type="SMART" id="SM00065">
    <property type="entry name" value="GAF"/>
    <property type="match status" value="1"/>
</dbReference>
<protein>
    <submittedName>
        <fullName evidence="3">GAF domain-containing protein</fullName>
    </submittedName>
</protein>